<reference evidence="2 3" key="1">
    <citation type="submission" date="2018-05" db="EMBL/GenBank/DDBJ databases">
        <title>Draft genome of Methanospirillum stamsii Pt1.</title>
        <authorList>
            <person name="Dueholm M.S."/>
            <person name="Nielsen P.H."/>
            <person name="Bakmann L.F."/>
            <person name="Otzen D.E."/>
        </authorList>
    </citation>
    <scope>NUCLEOTIDE SEQUENCE [LARGE SCALE GENOMIC DNA]</scope>
    <source>
        <strain evidence="2 3">Pt1</strain>
    </source>
</reference>
<sequence>MSGDETSKPHHPRIDMKTKTTPQITRIIILGILLTIGAALTGVAMATVEEEITITATTKLECTDSLCTVSNADTGEILETMTPAELEIQVVETKKDFRIEGPDASGKFTFYDKQTGKPVGYGYKG</sequence>
<proteinExistence type="predicted"/>
<keyword evidence="1" id="KW-0812">Transmembrane</keyword>
<dbReference type="Proteomes" id="UP000245934">
    <property type="component" value="Unassembled WGS sequence"/>
</dbReference>
<dbReference type="RefSeq" id="WP_109939108.1">
    <property type="nucleotide sequence ID" value="NZ_CP176366.1"/>
</dbReference>
<dbReference type="GeneID" id="97610371"/>
<evidence type="ECO:0000256" key="1">
    <source>
        <dbReference type="SAM" id="Phobius"/>
    </source>
</evidence>
<keyword evidence="1" id="KW-1133">Transmembrane helix</keyword>
<keyword evidence="1" id="KW-0472">Membrane</keyword>
<protein>
    <submittedName>
        <fullName evidence="2">Uncharacterized protein</fullName>
    </submittedName>
</protein>
<evidence type="ECO:0000313" key="3">
    <source>
        <dbReference type="Proteomes" id="UP000245934"/>
    </source>
</evidence>
<dbReference type="EMBL" id="QGMZ01000001">
    <property type="protein sequence ID" value="PWR76289.1"/>
    <property type="molecule type" value="Genomic_DNA"/>
</dbReference>
<dbReference type="OrthoDB" id="377836at2157"/>
<name>A0A2V2N8X7_9EURY</name>
<accession>A0A2V2N8X7</accession>
<organism evidence="2 3">
    <name type="scientific">Methanospirillum stamsii</name>
    <dbReference type="NCBI Taxonomy" id="1277351"/>
    <lineage>
        <taxon>Archaea</taxon>
        <taxon>Methanobacteriati</taxon>
        <taxon>Methanobacteriota</taxon>
        <taxon>Stenosarchaea group</taxon>
        <taxon>Methanomicrobia</taxon>
        <taxon>Methanomicrobiales</taxon>
        <taxon>Methanospirillaceae</taxon>
        <taxon>Methanospirillum</taxon>
    </lineage>
</organism>
<evidence type="ECO:0000313" key="2">
    <source>
        <dbReference type="EMBL" id="PWR76289.1"/>
    </source>
</evidence>
<feature type="transmembrane region" description="Helical" evidence="1">
    <location>
        <begin position="27"/>
        <end position="48"/>
    </location>
</feature>
<keyword evidence="3" id="KW-1185">Reference proteome</keyword>
<gene>
    <name evidence="2" type="ORF">DLD82_00320</name>
</gene>
<dbReference type="AlphaFoldDB" id="A0A2V2N8X7"/>
<comment type="caution">
    <text evidence="2">The sequence shown here is derived from an EMBL/GenBank/DDBJ whole genome shotgun (WGS) entry which is preliminary data.</text>
</comment>